<dbReference type="PANTHER" id="PTHR44846:SF1">
    <property type="entry name" value="MANNOSYL-D-GLYCERATE TRANSPORT_METABOLISM SYSTEM REPRESSOR MNGR-RELATED"/>
    <property type="match status" value="1"/>
</dbReference>
<protein>
    <submittedName>
        <fullName evidence="7">GntR family transcriptional regulator</fullName>
    </submittedName>
</protein>
<keyword evidence="3" id="KW-0238">DNA-binding</keyword>
<reference evidence="7 8" key="1">
    <citation type="submission" date="2020-02" db="EMBL/GenBank/DDBJ databases">
        <title>Bacillus aquiflavi sp. nov., isolated from yellow water of strong flavor Chinese baijiu in Yibin region of China.</title>
        <authorList>
            <person name="Xie J."/>
        </authorList>
    </citation>
    <scope>NUCLEOTIDE SEQUENCE [LARGE SCALE GENOMIC DNA]</scope>
    <source>
        <strain evidence="7 8">3H-10</strain>
    </source>
</reference>
<name>A0A6B3VU27_9BACI</name>
<dbReference type="FunFam" id="1.10.10.10:FF:000079">
    <property type="entry name" value="GntR family transcriptional regulator"/>
    <property type="match status" value="1"/>
</dbReference>
<keyword evidence="2" id="KW-0805">Transcription regulation</keyword>
<keyword evidence="8" id="KW-1185">Reference proteome</keyword>
<evidence type="ECO:0000259" key="5">
    <source>
        <dbReference type="PROSITE" id="PS50949"/>
    </source>
</evidence>
<evidence type="ECO:0000256" key="4">
    <source>
        <dbReference type="ARBA" id="ARBA00023163"/>
    </source>
</evidence>
<evidence type="ECO:0000313" key="9">
    <source>
        <dbReference type="Proteomes" id="UP000570010"/>
    </source>
</evidence>
<dbReference type="InterPro" id="IPR036388">
    <property type="entry name" value="WH-like_DNA-bd_sf"/>
</dbReference>
<keyword evidence="4" id="KW-0804">Transcription</keyword>
<dbReference type="PANTHER" id="PTHR44846">
    <property type="entry name" value="MANNOSYL-D-GLYCERATE TRANSPORT/METABOLISM SYSTEM REPRESSOR MNGR-RELATED"/>
    <property type="match status" value="1"/>
</dbReference>
<evidence type="ECO:0000256" key="1">
    <source>
        <dbReference type="ARBA" id="ARBA00022491"/>
    </source>
</evidence>
<dbReference type="InterPro" id="IPR036390">
    <property type="entry name" value="WH_DNA-bd_sf"/>
</dbReference>
<dbReference type="InterPro" id="IPR011663">
    <property type="entry name" value="UTRA"/>
</dbReference>
<dbReference type="PROSITE" id="PS50949">
    <property type="entry name" value="HTH_GNTR"/>
    <property type="match status" value="1"/>
</dbReference>
<dbReference type="SMART" id="SM00345">
    <property type="entry name" value="HTH_GNTR"/>
    <property type="match status" value="1"/>
</dbReference>
<dbReference type="GO" id="GO:0003700">
    <property type="term" value="F:DNA-binding transcription factor activity"/>
    <property type="evidence" value="ECO:0007669"/>
    <property type="project" value="InterPro"/>
</dbReference>
<dbReference type="InterPro" id="IPR028978">
    <property type="entry name" value="Chorismate_lyase_/UTRA_dom_sf"/>
</dbReference>
<dbReference type="EMBL" id="JACEIO010000023">
    <property type="protein sequence ID" value="MBA4537553.1"/>
    <property type="molecule type" value="Genomic_DNA"/>
</dbReference>
<dbReference type="SUPFAM" id="SSF46785">
    <property type="entry name" value="Winged helix' DNA-binding domain"/>
    <property type="match status" value="1"/>
</dbReference>
<sequence>MVDKNSRIPIYLQLEEQIKHQIEKGVLTANQMIPSEREYAQLYGISRMTVRHAINNLVLDGYLYRQKGRGTFVANRKMEQRLQGLTGFTEDMTERGLTPSSRLLSFSIIKANKQVANKLKNSLNTPVYELKRIRLADGEPMALETTYLPVNLVKGLTEEITHQSLYRYIEEELSFIISEARQQIEAATPTDDEISYLQIDRHTPVLLISRTSYLKDGTPFEYVKSAYRADRYIFVHSLKRE</sequence>
<dbReference type="CDD" id="cd07377">
    <property type="entry name" value="WHTH_GntR"/>
    <property type="match status" value="1"/>
</dbReference>
<proteinExistence type="predicted"/>
<dbReference type="Pfam" id="PF07702">
    <property type="entry name" value="UTRA"/>
    <property type="match status" value="1"/>
</dbReference>
<evidence type="ECO:0000256" key="3">
    <source>
        <dbReference type="ARBA" id="ARBA00023125"/>
    </source>
</evidence>
<dbReference type="AlphaFoldDB" id="A0A6B3VU27"/>
<feature type="domain" description="HTH gntR-type" evidence="5">
    <location>
        <begin position="8"/>
        <end position="76"/>
    </location>
</feature>
<dbReference type="Pfam" id="PF00392">
    <property type="entry name" value="GntR"/>
    <property type="match status" value="1"/>
</dbReference>
<reference evidence="6 9" key="2">
    <citation type="submission" date="2020-07" db="EMBL/GenBank/DDBJ databases">
        <authorList>
            <person name="Feng H."/>
        </authorList>
    </citation>
    <scope>NUCLEOTIDE SEQUENCE [LARGE SCALE GENOMIC DNA]</scope>
    <source>
        <strain evidence="9">s-12</strain>
        <strain evidence="6">S-12</strain>
    </source>
</reference>
<evidence type="ECO:0000256" key="2">
    <source>
        <dbReference type="ARBA" id="ARBA00023015"/>
    </source>
</evidence>
<dbReference type="SUPFAM" id="SSF64288">
    <property type="entry name" value="Chorismate lyase-like"/>
    <property type="match status" value="1"/>
</dbReference>
<dbReference type="InterPro" id="IPR050679">
    <property type="entry name" value="Bact_HTH_transcr_reg"/>
</dbReference>
<dbReference type="EMBL" id="JAAIWN010000021">
    <property type="protein sequence ID" value="NEY81810.1"/>
    <property type="molecule type" value="Genomic_DNA"/>
</dbReference>
<dbReference type="PRINTS" id="PR00035">
    <property type="entry name" value="HTHGNTR"/>
</dbReference>
<dbReference type="Gene3D" id="3.40.1410.10">
    <property type="entry name" value="Chorismate lyase-like"/>
    <property type="match status" value="1"/>
</dbReference>
<comment type="caution">
    <text evidence="7">The sequence shown here is derived from an EMBL/GenBank/DDBJ whole genome shotgun (WGS) entry which is preliminary data.</text>
</comment>
<dbReference type="InterPro" id="IPR000524">
    <property type="entry name" value="Tscrpt_reg_HTH_GntR"/>
</dbReference>
<evidence type="ECO:0000313" key="7">
    <source>
        <dbReference type="EMBL" id="NEY81810.1"/>
    </source>
</evidence>
<keyword evidence="1" id="KW-0678">Repressor</keyword>
<dbReference type="FunFam" id="3.40.1410.10:FF:000008">
    <property type="entry name" value="Transcriptional regulator, GntR family"/>
    <property type="match status" value="1"/>
</dbReference>
<dbReference type="Proteomes" id="UP000472971">
    <property type="component" value="Unassembled WGS sequence"/>
</dbReference>
<organism evidence="7 8">
    <name type="scientific">Bacillus aquiflavi</name>
    <dbReference type="NCBI Taxonomy" id="2672567"/>
    <lineage>
        <taxon>Bacteria</taxon>
        <taxon>Bacillati</taxon>
        <taxon>Bacillota</taxon>
        <taxon>Bacilli</taxon>
        <taxon>Bacillales</taxon>
        <taxon>Bacillaceae</taxon>
        <taxon>Bacillus</taxon>
    </lineage>
</organism>
<dbReference type="Gene3D" id="1.10.10.10">
    <property type="entry name" value="Winged helix-like DNA-binding domain superfamily/Winged helix DNA-binding domain"/>
    <property type="match status" value="1"/>
</dbReference>
<dbReference type="RefSeq" id="WP_163242204.1">
    <property type="nucleotide sequence ID" value="NZ_JAAIWN010000021.1"/>
</dbReference>
<accession>A0A6B3VU27</accession>
<evidence type="ECO:0000313" key="8">
    <source>
        <dbReference type="Proteomes" id="UP000472971"/>
    </source>
</evidence>
<dbReference type="GO" id="GO:0003677">
    <property type="term" value="F:DNA binding"/>
    <property type="evidence" value="ECO:0007669"/>
    <property type="project" value="UniProtKB-KW"/>
</dbReference>
<gene>
    <name evidence="7" type="ORF">G4D64_09915</name>
    <name evidence="6" type="ORF">H1Z61_10520</name>
</gene>
<dbReference type="SMART" id="SM00866">
    <property type="entry name" value="UTRA"/>
    <property type="match status" value="1"/>
</dbReference>
<dbReference type="Proteomes" id="UP000570010">
    <property type="component" value="Unassembled WGS sequence"/>
</dbReference>
<evidence type="ECO:0000313" key="6">
    <source>
        <dbReference type="EMBL" id="MBA4537553.1"/>
    </source>
</evidence>
<dbReference type="GO" id="GO:0045892">
    <property type="term" value="P:negative regulation of DNA-templated transcription"/>
    <property type="evidence" value="ECO:0007669"/>
    <property type="project" value="TreeGrafter"/>
</dbReference>